<dbReference type="CDD" id="cd04489">
    <property type="entry name" value="ExoVII_LU_OBF"/>
    <property type="match status" value="1"/>
</dbReference>
<evidence type="ECO:0000313" key="9">
    <source>
        <dbReference type="Proteomes" id="UP000004394"/>
    </source>
</evidence>
<feature type="domain" description="Exonuclease VII large subunit C-terminal" evidence="6">
    <location>
        <begin position="136"/>
        <end position="427"/>
    </location>
</feature>
<keyword evidence="4 5" id="KW-0269">Exonuclease</keyword>
<keyword evidence="9" id="KW-1185">Reference proteome</keyword>
<dbReference type="STRING" id="862515.HMPREF0658_0632"/>
<organism evidence="8 9">
    <name type="scientific">Hoylesella marshii DSM 16973 = JCM 13450</name>
    <dbReference type="NCBI Taxonomy" id="862515"/>
    <lineage>
        <taxon>Bacteria</taxon>
        <taxon>Pseudomonadati</taxon>
        <taxon>Bacteroidota</taxon>
        <taxon>Bacteroidia</taxon>
        <taxon>Bacteroidales</taxon>
        <taxon>Prevotellaceae</taxon>
        <taxon>Hoylesella</taxon>
    </lineage>
</organism>
<evidence type="ECO:0000256" key="2">
    <source>
        <dbReference type="ARBA" id="ARBA00022722"/>
    </source>
</evidence>
<evidence type="ECO:0000256" key="5">
    <source>
        <dbReference type="RuleBase" id="RU004355"/>
    </source>
</evidence>
<comment type="caution">
    <text evidence="8">The sequence shown here is derived from an EMBL/GenBank/DDBJ whole genome shotgun (WGS) entry which is preliminary data.</text>
</comment>
<dbReference type="GO" id="GO:0005737">
    <property type="term" value="C:cytoplasm"/>
    <property type="evidence" value="ECO:0007669"/>
    <property type="project" value="UniProtKB-SubCell"/>
</dbReference>
<dbReference type="NCBIfam" id="TIGR00237">
    <property type="entry name" value="xseA"/>
    <property type="match status" value="1"/>
</dbReference>
<dbReference type="EC" id="3.1.11.6" evidence="5"/>
<dbReference type="GO" id="GO:0003676">
    <property type="term" value="F:nucleic acid binding"/>
    <property type="evidence" value="ECO:0007669"/>
    <property type="project" value="InterPro"/>
</dbReference>
<dbReference type="GO" id="GO:0008855">
    <property type="term" value="F:exodeoxyribonuclease VII activity"/>
    <property type="evidence" value="ECO:0007669"/>
    <property type="project" value="UniProtKB-UniRule"/>
</dbReference>
<accession>E0NR31</accession>
<comment type="subcellular location">
    <subcellularLocation>
        <location evidence="5">Cytoplasm</location>
    </subcellularLocation>
</comment>
<evidence type="ECO:0000256" key="3">
    <source>
        <dbReference type="ARBA" id="ARBA00022801"/>
    </source>
</evidence>
<dbReference type="Pfam" id="PF13742">
    <property type="entry name" value="tRNA_anti_2"/>
    <property type="match status" value="1"/>
</dbReference>
<sequence>MQKALSLYELNSLVKEVLEISMPEEYWVEAELSEVRENRGHCYMELIEKDEQSHTAVAKASAKCWRNVWSTLSTHFMRVTGQSLHAGMKLLLRVYPQFHEAYGFSWIVSDIDPTFTMGDMARKRQEIIRRLKEEGVFDLNKELSIPMFVKHIAVISSSTAAGYGDFLNQLKDNAYGFAFEPQLFDAVMQGEGVEASIISALNAINAEADRFDVVVIIRGGGATSDLSGFDTLLLAENIANFPLPVITGIGHDRDESILDMVSHTSVKTPTAAAAFLIDRLQRVDEQIDECKRVVVRAVTRKMEAERLRLGRISSNIPMLFSLVRTREEALLDSLHQRIATLAHAYFSANSQHLQTLWLRLLPLAEHRLMHENHRIELLAEKAIALDPSMLLQRGYSMTLHNGKVVKDAAQLHCGDKIKTRLAKGVIESVVE</sequence>
<feature type="domain" description="OB-fold nucleic acid binding" evidence="7">
    <location>
        <begin position="5"/>
        <end position="111"/>
    </location>
</feature>
<protein>
    <recommendedName>
        <fullName evidence="5">Exodeoxyribonuclease 7 large subunit</fullName>
        <ecNumber evidence="5">3.1.11.6</ecNumber>
    </recommendedName>
</protein>
<dbReference type="InterPro" id="IPR003753">
    <property type="entry name" value="Exonuc_VII_L"/>
</dbReference>
<evidence type="ECO:0000256" key="4">
    <source>
        <dbReference type="ARBA" id="ARBA00022839"/>
    </source>
</evidence>
<comment type="similarity">
    <text evidence="5">Belongs to the XseA family.</text>
</comment>
<dbReference type="OrthoDB" id="9802795at2"/>
<evidence type="ECO:0000259" key="7">
    <source>
        <dbReference type="Pfam" id="PF13742"/>
    </source>
</evidence>
<name>E0NR31_9BACT</name>
<dbReference type="InterPro" id="IPR025824">
    <property type="entry name" value="OB-fold_nuc-bd_dom"/>
</dbReference>
<keyword evidence="2 5" id="KW-0540">Nuclease</keyword>
<dbReference type="InterPro" id="IPR020579">
    <property type="entry name" value="Exonuc_VII_lsu_C"/>
</dbReference>
<dbReference type="eggNOG" id="COG1570">
    <property type="taxonomic scope" value="Bacteria"/>
</dbReference>
<evidence type="ECO:0000313" key="8">
    <source>
        <dbReference type="EMBL" id="EFM02551.1"/>
    </source>
</evidence>
<evidence type="ECO:0000259" key="6">
    <source>
        <dbReference type="Pfam" id="PF02601"/>
    </source>
</evidence>
<dbReference type="EMBL" id="AEEI01000021">
    <property type="protein sequence ID" value="EFM02551.1"/>
    <property type="molecule type" value="Genomic_DNA"/>
</dbReference>
<reference evidence="8" key="1">
    <citation type="submission" date="2010-07" db="EMBL/GenBank/DDBJ databases">
        <authorList>
            <person name="Muzny D."/>
            <person name="Qin X."/>
            <person name="Deng J."/>
            <person name="Jiang H."/>
            <person name="Liu Y."/>
            <person name="Qu J."/>
            <person name="Song X.-Z."/>
            <person name="Zhang L."/>
            <person name="Thornton R."/>
            <person name="Coyle M."/>
            <person name="Francisco L."/>
            <person name="Jackson L."/>
            <person name="Javaid M."/>
            <person name="Korchina V."/>
            <person name="Kovar C."/>
            <person name="Mata R."/>
            <person name="Mathew T."/>
            <person name="Ngo R."/>
            <person name="Nguyen L."/>
            <person name="Nguyen N."/>
            <person name="Okwuonu G."/>
            <person name="Ongeri F."/>
            <person name="Pham C."/>
            <person name="Simmons D."/>
            <person name="Wilczek-Boney K."/>
            <person name="Hale W."/>
            <person name="Jakkamsetti A."/>
            <person name="Pham P."/>
            <person name="Ruth R."/>
            <person name="San Lucas F."/>
            <person name="Warren J."/>
            <person name="Zhang J."/>
            <person name="Zhao Z."/>
            <person name="Zhou C."/>
            <person name="Zhu D."/>
            <person name="Lee S."/>
            <person name="Bess C."/>
            <person name="Blankenburg K."/>
            <person name="Forbes L."/>
            <person name="Fu Q."/>
            <person name="Gubbala S."/>
            <person name="Hirani K."/>
            <person name="Jayaseelan J.C."/>
            <person name="Lara F."/>
            <person name="Munidasa M."/>
            <person name="Palculict T."/>
            <person name="Patil S."/>
            <person name="Pu L.-L."/>
            <person name="Saada N."/>
            <person name="Tang L."/>
            <person name="Weissenberger G."/>
            <person name="Zhu Y."/>
            <person name="Hemphill L."/>
            <person name="Shang Y."/>
            <person name="Youmans B."/>
            <person name="Ayvaz T."/>
            <person name="Ross M."/>
            <person name="Santibanez J."/>
            <person name="Aqrawi P."/>
            <person name="Gross S."/>
            <person name="Joshi V."/>
            <person name="Fowler G."/>
            <person name="Nazareth L."/>
            <person name="Reid J."/>
            <person name="Worley K."/>
            <person name="Petrosino J."/>
            <person name="Highlander S."/>
            <person name="Gibbs R."/>
        </authorList>
    </citation>
    <scope>NUCLEOTIDE SEQUENCE [LARGE SCALE GENOMIC DNA]</scope>
    <source>
        <strain evidence="8">DSM 16973</strain>
    </source>
</reference>
<dbReference type="HOGENOM" id="CLU_023625_4_2_10"/>
<dbReference type="PANTHER" id="PTHR30008:SF0">
    <property type="entry name" value="EXODEOXYRIBONUCLEASE 7 LARGE SUBUNIT"/>
    <property type="match status" value="1"/>
</dbReference>
<dbReference type="PANTHER" id="PTHR30008">
    <property type="entry name" value="EXODEOXYRIBONUCLEASE 7 LARGE SUBUNIT"/>
    <property type="match status" value="1"/>
</dbReference>
<dbReference type="RefSeq" id="WP_006948427.1">
    <property type="nucleotide sequence ID" value="NZ_BAJI01000001.1"/>
</dbReference>
<keyword evidence="1" id="KW-0963">Cytoplasm</keyword>
<dbReference type="Proteomes" id="UP000004394">
    <property type="component" value="Unassembled WGS sequence"/>
</dbReference>
<proteinExistence type="inferred from homology"/>
<dbReference type="AlphaFoldDB" id="E0NR31"/>
<dbReference type="GO" id="GO:0006308">
    <property type="term" value="P:DNA catabolic process"/>
    <property type="evidence" value="ECO:0007669"/>
    <property type="project" value="UniProtKB-UniRule"/>
</dbReference>
<gene>
    <name evidence="8" type="primary">xseA</name>
    <name evidence="8" type="ORF">HMPREF0658_0632</name>
</gene>
<comment type="catalytic activity">
    <reaction evidence="5">
        <text>Exonucleolytic cleavage in either 5'- to 3'- or 3'- to 5'-direction to yield nucleoside 5'-phosphates.</text>
        <dbReference type="EC" id="3.1.11.6"/>
    </reaction>
</comment>
<keyword evidence="3 5" id="KW-0378">Hydrolase</keyword>
<evidence type="ECO:0000256" key="1">
    <source>
        <dbReference type="ARBA" id="ARBA00022490"/>
    </source>
</evidence>
<dbReference type="Pfam" id="PF02601">
    <property type="entry name" value="Exonuc_VII_L"/>
    <property type="match status" value="1"/>
</dbReference>
<dbReference type="GO" id="GO:0009318">
    <property type="term" value="C:exodeoxyribonuclease VII complex"/>
    <property type="evidence" value="ECO:0007669"/>
    <property type="project" value="UniProtKB-UniRule"/>
</dbReference>